<keyword evidence="2" id="KW-0472">Membrane</keyword>
<comment type="caution">
    <text evidence="3">The sequence shown here is derived from an EMBL/GenBank/DDBJ whole genome shotgun (WGS) entry which is preliminary data.</text>
</comment>
<name>A0ABU0RBT5_9MICO</name>
<evidence type="ECO:0000256" key="1">
    <source>
        <dbReference type="SAM" id="MobiDB-lite"/>
    </source>
</evidence>
<dbReference type="EMBL" id="JAUSYY010000001">
    <property type="protein sequence ID" value="MDQ0895516.1"/>
    <property type="molecule type" value="Genomic_DNA"/>
</dbReference>
<dbReference type="InterPro" id="IPR021373">
    <property type="entry name" value="DUF2993"/>
</dbReference>
<feature type="compositionally biased region" description="Basic and acidic residues" evidence="1">
    <location>
        <begin position="1"/>
        <end position="12"/>
    </location>
</feature>
<accession>A0ABU0RBT5</accession>
<protein>
    <recommendedName>
        <fullName evidence="5">DUF2993 family protein</fullName>
    </recommendedName>
</protein>
<keyword evidence="4" id="KW-1185">Reference proteome</keyword>
<organism evidence="3 4">
    <name type="scientific">Agromyces ramosus</name>
    <dbReference type="NCBI Taxonomy" id="33879"/>
    <lineage>
        <taxon>Bacteria</taxon>
        <taxon>Bacillati</taxon>
        <taxon>Actinomycetota</taxon>
        <taxon>Actinomycetes</taxon>
        <taxon>Micrococcales</taxon>
        <taxon>Microbacteriaceae</taxon>
        <taxon>Agromyces</taxon>
    </lineage>
</organism>
<dbReference type="Pfam" id="PF11209">
    <property type="entry name" value="LmeA"/>
    <property type="match status" value="1"/>
</dbReference>
<keyword evidence="2" id="KW-0812">Transmembrane</keyword>
<evidence type="ECO:0000313" key="3">
    <source>
        <dbReference type="EMBL" id="MDQ0895516.1"/>
    </source>
</evidence>
<evidence type="ECO:0000256" key="2">
    <source>
        <dbReference type="SAM" id="Phobius"/>
    </source>
</evidence>
<sequence>MAEHGDESERADAAAPAVPADDEQATKVIEPIDPDGQPTEVIEGGVRPTVAAASTGPADSSGAGDTAPRRRRMSRGARVAIAIVAVVVALVAIVIVVDVVARTIAQQRVAEEIEGNLPAGVEGDVDVAIGGFSVIAQYLSGTMEQVTLTAPQLEVAGAPLDVTIVAEGVPVDLESPVRELEAVINAGEASVNQLVAAAGVDAALVLGEGTVAYDGQIELLGIPITYAVTARPTAAGDTVLLEPVGVEVDAGGGSLDASSIIDRLLGSDPVAICVADRLPQGVEVESIAVAPGNVRVGLAAQGITLDTASLQQTGTCP</sequence>
<feature type="region of interest" description="Disordered" evidence="1">
    <location>
        <begin position="1"/>
        <end position="71"/>
    </location>
</feature>
<reference evidence="3 4" key="1">
    <citation type="submission" date="2023-07" db="EMBL/GenBank/DDBJ databases">
        <title>Comparative genomics of wheat-associated soil bacteria to identify genetic determinants of phenazine resistance.</title>
        <authorList>
            <person name="Mouncey N."/>
        </authorList>
    </citation>
    <scope>NUCLEOTIDE SEQUENCE [LARGE SCALE GENOMIC DNA]</scope>
    <source>
        <strain evidence="3 4">V3I3</strain>
    </source>
</reference>
<evidence type="ECO:0008006" key="5">
    <source>
        <dbReference type="Google" id="ProtNLM"/>
    </source>
</evidence>
<proteinExistence type="predicted"/>
<keyword evidence="2" id="KW-1133">Transmembrane helix</keyword>
<dbReference type="Proteomes" id="UP001239083">
    <property type="component" value="Unassembled WGS sequence"/>
</dbReference>
<feature type="transmembrane region" description="Helical" evidence="2">
    <location>
        <begin position="79"/>
        <end position="101"/>
    </location>
</feature>
<evidence type="ECO:0000313" key="4">
    <source>
        <dbReference type="Proteomes" id="UP001239083"/>
    </source>
</evidence>
<gene>
    <name evidence="3" type="ORF">QFZ26_003071</name>
</gene>
<dbReference type="RefSeq" id="WP_307043656.1">
    <property type="nucleotide sequence ID" value="NZ_JAUSYY010000001.1"/>
</dbReference>